<accession>A0A1Y2BJH7</accession>
<keyword evidence="2" id="KW-1133">Transmembrane helix</keyword>
<feature type="transmembrane region" description="Helical" evidence="2">
    <location>
        <begin position="450"/>
        <end position="468"/>
    </location>
</feature>
<keyword evidence="2" id="KW-0472">Membrane</keyword>
<reference evidence="3 4" key="1">
    <citation type="submission" date="2016-07" db="EMBL/GenBank/DDBJ databases">
        <title>Pervasive Adenine N6-methylation of Active Genes in Fungi.</title>
        <authorList>
            <consortium name="DOE Joint Genome Institute"/>
            <person name="Mondo S.J."/>
            <person name="Dannebaum R.O."/>
            <person name="Kuo R.C."/>
            <person name="Labutti K."/>
            <person name="Haridas S."/>
            <person name="Kuo A."/>
            <person name="Salamov A."/>
            <person name="Ahrendt S.R."/>
            <person name="Lipzen A."/>
            <person name="Sullivan W."/>
            <person name="Andreopoulos W.B."/>
            <person name="Clum A."/>
            <person name="Lindquist E."/>
            <person name="Daum C."/>
            <person name="Ramamoorthy G.K."/>
            <person name="Gryganskyi A."/>
            <person name="Culley D."/>
            <person name="Magnuson J.K."/>
            <person name="James T.Y."/>
            <person name="O'Malley M.A."/>
            <person name="Stajich J.E."/>
            <person name="Spatafora J.W."/>
            <person name="Visel A."/>
            <person name="Grigoriev I.V."/>
        </authorList>
    </citation>
    <scope>NUCLEOTIDE SEQUENCE [LARGE SCALE GENOMIC DNA]</scope>
    <source>
        <strain evidence="3 4">68-887.2</strain>
    </source>
</reference>
<name>A0A1Y2BJH7_9TREE</name>
<protein>
    <recommendedName>
        <fullName evidence="5">EamA domain-containing protein</fullName>
    </recommendedName>
</protein>
<feature type="transmembrane region" description="Helical" evidence="2">
    <location>
        <begin position="184"/>
        <end position="201"/>
    </location>
</feature>
<dbReference type="SUPFAM" id="SSF103481">
    <property type="entry name" value="Multidrug resistance efflux transporter EmrE"/>
    <property type="match status" value="2"/>
</dbReference>
<dbReference type="InParanoid" id="A0A1Y2BJH7"/>
<dbReference type="InterPro" id="IPR026505">
    <property type="entry name" value="Solute_c_fam_35_mem_F3/F4"/>
</dbReference>
<gene>
    <name evidence="3" type="ORF">BCR39DRAFT_462148</name>
</gene>
<organism evidence="3 4">
    <name type="scientific">Naematelia encephala</name>
    <dbReference type="NCBI Taxonomy" id="71784"/>
    <lineage>
        <taxon>Eukaryota</taxon>
        <taxon>Fungi</taxon>
        <taxon>Dikarya</taxon>
        <taxon>Basidiomycota</taxon>
        <taxon>Agaricomycotina</taxon>
        <taxon>Tremellomycetes</taxon>
        <taxon>Tremellales</taxon>
        <taxon>Naemateliaceae</taxon>
        <taxon>Naematelia</taxon>
    </lineage>
</organism>
<feature type="transmembrane region" description="Helical" evidence="2">
    <location>
        <begin position="128"/>
        <end position="152"/>
    </location>
</feature>
<feature type="transmembrane region" description="Helical" evidence="2">
    <location>
        <begin position="31"/>
        <end position="48"/>
    </location>
</feature>
<evidence type="ECO:0000313" key="3">
    <source>
        <dbReference type="EMBL" id="ORY34924.1"/>
    </source>
</evidence>
<dbReference type="OrthoDB" id="10062838at2759"/>
<dbReference type="STRING" id="71784.A0A1Y2BJH7"/>
<evidence type="ECO:0008006" key="5">
    <source>
        <dbReference type="Google" id="ProtNLM"/>
    </source>
</evidence>
<evidence type="ECO:0000256" key="1">
    <source>
        <dbReference type="SAM" id="MobiDB-lite"/>
    </source>
</evidence>
<feature type="transmembrane region" description="Helical" evidence="2">
    <location>
        <begin position="396"/>
        <end position="420"/>
    </location>
</feature>
<proteinExistence type="predicted"/>
<feature type="transmembrane region" description="Helical" evidence="2">
    <location>
        <begin position="68"/>
        <end position="89"/>
    </location>
</feature>
<evidence type="ECO:0000313" key="4">
    <source>
        <dbReference type="Proteomes" id="UP000193986"/>
    </source>
</evidence>
<feature type="transmembrane region" description="Helical" evidence="2">
    <location>
        <begin position="355"/>
        <end position="376"/>
    </location>
</feature>
<dbReference type="Proteomes" id="UP000193986">
    <property type="component" value="Unassembled WGS sequence"/>
</dbReference>
<dbReference type="InterPro" id="IPR037185">
    <property type="entry name" value="EmrE-like"/>
</dbReference>
<evidence type="ECO:0000256" key="2">
    <source>
        <dbReference type="SAM" id="Phobius"/>
    </source>
</evidence>
<feature type="compositionally biased region" description="Basic and acidic residues" evidence="1">
    <location>
        <begin position="306"/>
        <end position="320"/>
    </location>
</feature>
<keyword evidence="2" id="KW-0812">Transmembrane</keyword>
<dbReference type="PANTHER" id="PTHR19346:SF4">
    <property type="entry name" value="SUGAR PHOSPHATE TRANSPORTER DOMAIN-CONTAINING PROTEIN"/>
    <property type="match status" value="1"/>
</dbReference>
<feature type="transmembrane region" description="Helical" evidence="2">
    <location>
        <begin position="427"/>
        <end position="444"/>
    </location>
</feature>
<sequence>MAGTSLPTHVRQPSLASLHSLTPPPSLRRHLLPLLILVGIVLASASQTEFASYLTGHRNYNQPYFTFFLTHITFSLIFPLHILFLAIIYPHISISTYLDGLLHIIAHQLGKDHEPGVRIRWADIAHSWCWRVTWLTLLVSVPALCWFVAMVYTTAMDVTAIYATSSFHAYFFSMILLGQPLSRITAGSIALAFIGVIVISLDGLKADGGGLGQGQEQDQDQAPDVGSRMFGDLVMMAGAVLLGLYEVVYKMVLPEPHQVTGDDTSDYSPVSPSAPLEDLDTVRDNDLTRPLSRSISPPPTLYHAARRPERMSLSTSDRRMSRTPLLSPVPSDSHIHSSLILQEPRGEIPELPPALLANFLTSCLGVATLIMLWVPIPISHWSGVEIFRWPSGWDTWAQLGVVAWGGALYNAGLMVLIGIWGPTTSSVANLLTIGLVAVVDAVWMGHVPDLQTLLGVGMICIGFGVLLYEGEG</sequence>
<feature type="region of interest" description="Disordered" evidence="1">
    <location>
        <begin position="259"/>
        <end position="330"/>
    </location>
</feature>
<comment type="caution">
    <text evidence="3">The sequence shown here is derived from an EMBL/GenBank/DDBJ whole genome shotgun (WGS) entry which is preliminary data.</text>
</comment>
<feature type="transmembrane region" description="Helical" evidence="2">
    <location>
        <begin position="158"/>
        <end position="177"/>
    </location>
</feature>
<dbReference type="PANTHER" id="PTHR19346">
    <property type="entry name" value="SUGAR PHOSPHATE TRANSPORTER DOMAIN-CONTAINING PROTEIN"/>
    <property type="match status" value="1"/>
</dbReference>
<feature type="transmembrane region" description="Helical" evidence="2">
    <location>
        <begin position="229"/>
        <end position="248"/>
    </location>
</feature>
<dbReference type="AlphaFoldDB" id="A0A1Y2BJH7"/>
<dbReference type="EMBL" id="MCFC01000002">
    <property type="protein sequence ID" value="ORY34924.1"/>
    <property type="molecule type" value="Genomic_DNA"/>
</dbReference>
<keyword evidence="4" id="KW-1185">Reference proteome</keyword>